<organism evidence="3 4">
    <name type="scientific">Mycolicibacterium bacteremicum</name>
    <name type="common">Mycobacterium bacteremicum</name>
    <dbReference type="NCBI Taxonomy" id="564198"/>
    <lineage>
        <taxon>Bacteria</taxon>
        <taxon>Bacillati</taxon>
        <taxon>Actinomycetota</taxon>
        <taxon>Actinomycetes</taxon>
        <taxon>Mycobacteriales</taxon>
        <taxon>Mycobacteriaceae</taxon>
        <taxon>Mycolicibacterium</taxon>
    </lineage>
</organism>
<name>A0A1W9YNN2_MYCBA</name>
<comment type="similarity">
    <text evidence="1">Belongs to the CIA30 family.</text>
</comment>
<comment type="caution">
    <text evidence="3">The sequence shown here is derived from an EMBL/GenBank/DDBJ whole genome shotgun (WGS) entry which is preliminary data.</text>
</comment>
<protein>
    <submittedName>
        <fullName evidence="3">CIA30 family protein</fullName>
    </submittedName>
</protein>
<proteinExistence type="inferred from homology"/>
<dbReference type="PANTHER" id="PTHR13194">
    <property type="entry name" value="COMPLEX I INTERMEDIATE-ASSOCIATED PROTEIN 30"/>
    <property type="match status" value="1"/>
</dbReference>
<keyword evidence="4" id="KW-1185">Reference proteome</keyword>
<dbReference type="InterPro" id="IPR039131">
    <property type="entry name" value="NDUFAF1"/>
</dbReference>
<evidence type="ECO:0000313" key="3">
    <source>
        <dbReference type="EMBL" id="ORA01653.1"/>
    </source>
</evidence>
<sequence>MACTGAVQAQESPAPPAPAAADVVLVDLDTAEEVAGWTTVNDPVMGGRSTSAIAFDDGGLRFSGSISLDNNGGFASTRGPVDPEIGPKATGARSLRVRAVGDGKTYLIKVRDTARPWSYVQRFATEAGVPRTYDLPVERFEPVGMRLDPAPDAPPTVDPSTIDQVAVYILDKQQGPFAITVTGVDAAF</sequence>
<dbReference type="Proteomes" id="UP000192366">
    <property type="component" value="Unassembled WGS sequence"/>
</dbReference>
<dbReference type="InterPro" id="IPR008979">
    <property type="entry name" value="Galactose-bd-like_sf"/>
</dbReference>
<evidence type="ECO:0000259" key="2">
    <source>
        <dbReference type="Pfam" id="PF08547"/>
    </source>
</evidence>
<accession>A0A1W9YNN2</accession>
<dbReference type="SUPFAM" id="SSF49785">
    <property type="entry name" value="Galactose-binding domain-like"/>
    <property type="match status" value="1"/>
</dbReference>
<dbReference type="Pfam" id="PF08547">
    <property type="entry name" value="CIA30"/>
    <property type="match status" value="1"/>
</dbReference>
<dbReference type="EMBL" id="MVHJ01000045">
    <property type="protein sequence ID" value="ORA01653.1"/>
    <property type="molecule type" value="Genomic_DNA"/>
</dbReference>
<dbReference type="InterPro" id="IPR013857">
    <property type="entry name" value="NADH-UbQ_OxRdtase-assoc_prot30"/>
</dbReference>
<reference evidence="3 4" key="1">
    <citation type="submission" date="2017-02" db="EMBL/GenBank/DDBJ databases">
        <title>The new phylogeny of genus Mycobacterium.</title>
        <authorList>
            <person name="Tortoli E."/>
            <person name="Trovato A."/>
            <person name="Cirillo D.M."/>
        </authorList>
    </citation>
    <scope>NUCLEOTIDE SEQUENCE [LARGE SCALE GENOMIC DNA]</scope>
    <source>
        <strain evidence="3 4">DSM 45578</strain>
    </source>
</reference>
<dbReference type="OrthoDB" id="442188at2"/>
<feature type="domain" description="NADH:ubiquinone oxidoreductase intermediate-associated protein 30" evidence="2">
    <location>
        <begin position="27"/>
        <end position="181"/>
    </location>
</feature>
<gene>
    <name evidence="3" type="ORF">BST17_27360</name>
</gene>
<evidence type="ECO:0000256" key="1">
    <source>
        <dbReference type="ARBA" id="ARBA00007884"/>
    </source>
</evidence>
<dbReference type="AlphaFoldDB" id="A0A1W9YNN2"/>
<dbReference type="STRING" id="564198.BST17_27360"/>
<evidence type="ECO:0000313" key="4">
    <source>
        <dbReference type="Proteomes" id="UP000192366"/>
    </source>
</evidence>
<dbReference type="PANTHER" id="PTHR13194:SF19">
    <property type="entry name" value="NAD(P)-BINDING ROSSMANN-FOLD SUPERFAMILY PROTEIN"/>
    <property type="match status" value="1"/>
</dbReference>